<dbReference type="PANTHER" id="PTHR10900:SF77">
    <property type="entry name" value="FI19380P1"/>
    <property type="match status" value="1"/>
</dbReference>
<accession>A0A4R8M9I3</accession>
<gene>
    <name evidence="3" type="ORF">DFQ06_3280</name>
</gene>
<evidence type="ECO:0000313" key="4">
    <source>
        <dbReference type="Proteomes" id="UP000294824"/>
    </source>
</evidence>
<dbReference type="SMART" id="SM00554">
    <property type="entry name" value="FAS1"/>
    <property type="match status" value="1"/>
</dbReference>
<dbReference type="PANTHER" id="PTHR10900">
    <property type="entry name" value="PERIOSTIN-RELATED"/>
    <property type="match status" value="1"/>
</dbReference>
<dbReference type="InterPro" id="IPR050904">
    <property type="entry name" value="Adhesion/Biosynth-related"/>
</dbReference>
<name>A0A4R8M9I3_9FLAO</name>
<dbReference type="Pfam" id="PF02469">
    <property type="entry name" value="Fasciclin"/>
    <property type="match status" value="1"/>
</dbReference>
<keyword evidence="4" id="KW-1185">Reference proteome</keyword>
<dbReference type="Proteomes" id="UP000294824">
    <property type="component" value="Unassembled WGS sequence"/>
</dbReference>
<evidence type="ECO:0000256" key="1">
    <source>
        <dbReference type="SAM" id="Phobius"/>
    </source>
</evidence>
<dbReference type="EMBL" id="SORL01000011">
    <property type="protein sequence ID" value="TDY60697.1"/>
    <property type="molecule type" value="Genomic_DNA"/>
</dbReference>
<feature type="transmembrane region" description="Helical" evidence="1">
    <location>
        <begin position="7"/>
        <end position="24"/>
    </location>
</feature>
<dbReference type="InterPro" id="IPR000782">
    <property type="entry name" value="FAS1_domain"/>
</dbReference>
<dbReference type="AlphaFoldDB" id="A0A4R8M9I3"/>
<dbReference type="InterPro" id="IPR036378">
    <property type="entry name" value="FAS1_dom_sf"/>
</dbReference>
<keyword evidence="1" id="KW-0812">Transmembrane</keyword>
<protein>
    <submittedName>
        <fullName evidence="3">Putative surface protein with fasciclin (FAS1) repeats</fullName>
    </submittedName>
</protein>
<feature type="domain" description="FAS1" evidence="2">
    <location>
        <begin position="43"/>
        <end position="169"/>
    </location>
</feature>
<dbReference type="RefSeq" id="WP_133968767.1">
    <property type="nucleotide sequence ID" value="NZ_SORL01000011.1"/>
</dbReference>
<organism evidence="3 4">
    <name type="scientific">Algibacter lectus</name>
    <dbReference type="NCBI Taxonomy" id="221126"/>
    <lineage>
        <taxon>Bacteria</taxon>
        <taxon>Pseudomonadati</taxon>
        <taxon>Bacteroidota</taxon>
        <taxon>Flavobacteriia</taxon>
        <taxon>Flavobacteriales</taxon>
        <taxon>Flavobacteriaceae</taxon>
        <taxon>Algibacter</taxon>
    </lineage>
</organism>
<dbReference type="PROSITE" id="PS51257">
    <property type="entry name" value="PROKAR_LIPOPROTEIN"/>
    <property type="match status" value="1"/>
</dbReference>
<reference evidence="3 4" key="1">
    <citation type="submission" date="2019-03" db="EMBL/GenBank/DDBJ databases">
        <title>Genomic Encyclopedia of Type Strains, Phase III (KMG-III): the genomes of soil and plant-associated and newly described type strains.</title>
        <authorList>
            <person name="Whitman W."/>
        </authorList>
    </citation>
    <scope>NUCLEOTIDE SEQUENCE [LARGE SCALE GENOMIC DNA]</scope>
    <source>
        <strain evidence="3 4">CECT 8301</strain>
    </source>
</reference>
<keyword evidence="1" id="KW-1133">Transmembrane helix</keyword>
<dbReference type="SUPFAM" id="SSF82153">
    <property type="entry name" value="FAS1 domain"/>
    <property type="match status" value="1"/>
</dbReference>
<dbReference type="PROSITE" id="PS50213">
    <property type="entry name" value="FAS1"/>
    <property type="match status" value="1"/>
</dbReference>
<evidence type="ECO:0000259" key="2">
    <source>
        <dbReference type="PROSITE" id="PS50213"/>
    </source>
</evidence>
<sequence length="507" mass="56452">MNNKNNFIINLGRICAVLVILVAFSCKEDALDDHYGQEDQRLESSILETLATDANYSTFLELVKQTGFEELLSSSQAFTVWAPSNEALALVPADVLNDPDALTQLIGNHISRFSYGSTINENPVFVKMLNDKYIEFSNVDGQVTFGDVDLLEADLLTSNGILHKVSSVLSVKPNIWGFLNDNVEEFPVLMEYFSQYNEVLFDEAKSVKTGTNTLGQTVYDSIFSASNTQFKTIGDLSSEEDRFTFIGLTDDAYTGIYDRFKEYYKFPIEDSVKSNTDRTIFSNLTFPAFEQADLDGSLLLNTVGNFVTLDASSITGNEALSNGNVLLVSDLNYTPENVMYKIIGYEVEDNKRRTIGDLSDFTVVQNFDRTASGSFTNTVSLLANPDASNSNNYFEVAFSNVLSASYNIQLRFTPVGASQDTKLRFEFSYTDADKNVIVNEIGPLVVSNLEDGVVTIGDTYDIPVFVNDEVDNEYFVKLKVIVDVSEPELLLYDRKFGLDFIALTPVE</sequence>
<comment type="caution">
    <text evidence="3">The sequence shown here is derived from an EMBL/GenBank/DDBJ whole genome shotgun (WGS) entry which is preliminary data.</text>
</comment>
<evidence type="ECO:0000313" key="3">
    <source>
        <dbReference type="EMBL" id="TDY60697.1"/>
    </source>
</evidence>
<dbReference type="Gene3D" id="2.30.180.10">
    <property type="entry name" value="FAS1 domain"/>
    <property type="match status" value="1"/>
</dbReference>
<proteinExistence type="predicted"/>
<keyword evidence="1" id="KW-0472">Membrane</keyword>